<dbReference type="Proteomes" id="UP000194474">
    <property type="component" value="Unassembled WGS sequence"/>
</dbReference>
<gene>
    <name evidence="1" type="ORF">SAMN06295905_1342</name>
</gene>
<reference evidence="2" key="1">
    <citation type="submission" date="2017-04" db="EMBL/GenBank/DDBJ databases">
        <authorList>
            <person name="Varghese N."/>
            <person name="Submissions S."/>
        </authorList>
    </citation>
    <scope>NUCLEOTIDE SEQUENCE [LARGE SCALE GENOMIC DNA]</scope>
</reference>
<dbReference type="EMBL" id="FXWK01000001">
    <property type="protein sequence ID" value="SMQ65890.1"/>
    <property type="molecule type" value="Genomic_DNA"/>
</dbReference>
<organism evidence="1 2">
    <name type="scientific">Devosia lucknowensis</name>
    <dbReference type="NCBI Taxonomy" id="1096929"/>
    <lineage>
        <taxon>Bacteria</taxon>
        <taxon>Pseudomonadati</taxon>
        <taxon>Pseudomonadota</taxon>
        <taxon>Alphaproteobacteria</taxon>
        <taxon>Hyphomicrobiales</taxon>
        <taxon>Devosiaceae</taxon>
        <taxon>Devosia</taxon>
    </lineage>
</organism>
<dbReference type="AlphaFoldDB" id="A0A1Y6EXZ9"/>
<name>A0A1Y6EXZ9_9HYPH</name>
<accession>A0A1Y6EXZ9</accession>
<evidence type="ECO:0000313" key="1">
    <source>
        <dbReference type="EMBL" id="SMQ65890.1"/>
    </source>
</evidence>
<keyword evidence="2" id="KW-1185">Reference proteome</keyword>
<sequence>MVQKLEDIVELGDLIRLDFKPGDKAVLMASRCISHEQGRRIHEAWERYAPGVPLLVLDDGMKLGLIREGD</sequence>
<proteinExistence type="predicted"/>
<protein>
    <submittedName>
        <fullName evidence="1">Uncharacterized protein</fullName>
    </submittedName>
</protein>
<evidence type="ECO:0000313" key="2">
    <source>
        <dbReference type="Proteomes" id="UP000194474"/>
    </source>
</evidence>